<comment type="caution">
    <text evidence="1">The sequence shown here is derived from an EMBL/GenBank/DDBJ whole genome shotgun (WGS) entry which is preliminary data.</text>
</comment>
<keyword evidence="2" id="KW-1185">Reference proteome</keyword>
<dbReference type="OrthoDB" id="2506647at2759"/>
<evidence type="ECO:0008006" key="3">
    <source>
        <dbReference type="Google" id="ProtNLM"/>
    </source>
</evidence>
<organism evidence="1 2">
    <name type="scientific">Rhodotorula mucilaginosa</name>
    <name type="common">Yeast</name>
    <name type="synonym">Rhodotorula rubra</name>
    <dbReference type="NCBI Taxonomy" id="5537"/>
    <lineage>
        <taxon>Eukaryota</taxon>
        <taxon>Fungi</taxon>
        <taxon>Dikarya</taxon>
        <taxon>Basidiomycota</taxon>
        <taxon>Pucciniomycotina</taxon>
        <taxon>Microbotryomycetes</taxon>
        <taxon>Sporidiobolales</taxon>
        <taxon>Sporidiobolaceae</taxon>
        <taxon>Rhodotorula</taxon>
    </lineage>
</organism>
<dbReference type="InterPro" id="IPR035810">
    <property type="entry name" value="PEBP_euk"/>
</dbReference>
<dbReference type="InterPro" id="IPR036610">
    <property type="entry name" value="PEBP-like_sf"/>
</dbReference>
<proteinExistence type="predicted"/>
<sequence>MSTAASTVLQALRAGDVIPNVVPESATAGVKSALRVHYPEYTISEGEAIPRAATLKQPDLEFQNAIAGQVRHWLQSGVRFDETSKRTAAATSATALNDYVPPSPAYGTGKHRYVFIAAKEPAGYAGPQGKDFPTNGPADLKDRMRFDAARYCSEENLTIEAVGFMQVDADAAATKDNIALTGEAIKNAIIGK</sequence>
<gene>
    <name evidence="1" type="ORF">C6P46_005066</name>
</gene>
<protein>
    <recommendedName>
        <fullName evidence="3">PEBP-like protein</fullName>
    </recommendedName>
</protein>
<reference evidence="1 2" key="1">
    <citation type="submission" date="2020-11" db="EMBL/GenBank/DDBJ databases">
        <title>Kefir isolates.</title>
        <authorList>
            <person name="Marcisauskas S."/>
            <person name="Kim Y."/>
            <person name="Blasche S."/>
        </authorList>
    </citation>
    <scope>NUCLEOTIDE SEQUENCE [LARGE SCALE GENOMIC DNA]</scope>
    <source>
        <strain evidence="1 2">KR</strain>
    </source>
</reference>
<dbReference type="SUPFAM" id="SSF49777">
    <property type="entry name" value="PEBP-like"/>
    <property type="match status" value="1"/>
</dbReference>
<dbReference type="InterPro" id="IPR008914">
    <property type="entry name" value="PEBP"/>
</dbReference>
<dbReference type="EMBL" id="PUHQ01000051">
    <property type="protein sequence ID" value="KAG0659707.1"/>
    <property type="molecule type" value="Genomic_DNA"/>
</dbReference>
<dbReference type="AlphaFoldDB" id="A0A9P7B5G4"/>
<accession>A0A9P7B5G4</accession>
<dbReference type="Pfam" id="PF01161">
    <property type="entry name" value="PBP"/>
    <property type="match status" value="1"/>
</dbReference>
<evidence type="ECO:0000313" key="2">
    <source>
        <dbReference type="Proteomes" id="UP000777482"/>
    </source>
</evidence>
<name>A0A9P7B5G4_RHOMI</name>
<dbReference type="Gene3D" id="3.90.280.10">
    <property type="entry name" value="PEBP-like"/>
    <property type="match status" value="2"/>
</dbReference>
<dbReference type="CDD" id="cd00866">
    <property type="entry name" value="PEBP_euk"/>
    <property type="match status" value="1"/>
</dbReference>
<dbReference type="Proteomes" id="UP000777482">
    <property type="component" value="Unassembled WGS sequence"/>
</dbReference>
<evidence type="ECO:0000313" key="1">
    <source>
        <dbReference type="EMBL" id="KAG0659707.1"/>
    </source>
</evidence>